<evidence type="ECO:0000256" key="2">
    <source>
        <dbReference type="ARBA" id="ARBA00005003"/>
    </source>
</evidence>
<dbReference type="FunFam" id="3.40.50.1100:FF:000003">
    <property type="entry name" value="Cystathionine beta-synthase"/>
    <property type="match status" value="1"/>
</dbReference>
<gene>
    <name evidence="9" type="ORF">cyc_05537</name>
</gene>
<organism evidence="9 10">
    <name type="scientific">Cyclospora cayetanensis</name>
    <dbReference type="NCBI Taxonomy" id="88456"/>
    <lineage>
        <taxon>Eukaryota</taxon>
        <taxon>Sar</taxon>
        <taxon>Alveolata</taxon>
        <taxon>Apicomplexa</taxon>
        <taxon>Conoidasida</taxon>
        <taxon>Coccidia</taxon>
        <taxon>Eucoccidiorida</taxon>
        <taxon>Eimeriorina</taxon>
        <taxon>Eimeriidae</taxon>
        <taxon>Cyclospora</taxon>
    </lineage>
</organism>
<comment type="similarity">
    <text evidence="3">Belongs to the cysteine synthase/cystathionine beta-synthase family.</text>
</comment>
<dbReference type="Proteomes" id="UP000095192">
    <property type="component" value="Unassembled WGS sequence"/>
</dbReference>
<evidence type="ECO:0000256" key="7">
    <source>
        <dbReference type="PROSITE-ProRule" id="PRU00703"/>
    </source>
</evidence>
<evidence type="ECO:0000256" key="4">
    <source>
        <dbReference type="ARBA" id="ARBA00012041"/>
    </source>
</evidence>
<keyword evidence="10" id="KW-1185">Reference proteome</keyword>
<dbReference type="PROSITE" id="PS00901">
    <property type="entry name" value="CYS_SYNTHASE"/>
    <property type="match status" value="1"/>
</dbReference>
<dbReference type="InterPro" id="IPR000644">
    <property type="entry name" value="CBS_dom"/>
</dbReference>
<dbReference type="PROSITE" id="PS51371">
    <property type="entry name" value="CBS"/>
    <property type="match status" value="1"/>
</dbReference>
<evidence type="ECO:0000313" key="9">
    <source>
        <dbReference type="EMBL" id="OEH77947.1"/>
    </source>
</evidence>
<dbReference type="CDD" id="cd01561">
    <property type="entry name" value="CBS_like"/>
    <property type="match status" value="1"/>
</dbReference>
<evidence type="ECO:0000256" key="1">
    <source>
        <dbReference type="ARBA" id="ARBA00001933"/>
    </source>
</evidence>
<dbReference type="Pfam" id="PF00291">
    <property type="entry name" value="PALP"/>
    <property type="match status" value="1"/>
</dbReference>
<sequence>MECSNGHATVPSDRYFMRLLAYASPQKEGDLERAIHAIKKDNKYVEVPDYDMFPAQGWDPLFRDAGIKPEDKRGEDSGIEERERSKMCIKKLESLLSPPAAFFQGHLAGELPSIVDAIGCTPLVRLSRIAAAAGCACQLLGKCEYLSAGGSVKDRIARGMITTAEADGLLADGAAIIEPTSGNTGIGLALVAAVKGYRSVAVMPMKMSAEKHSIMNALGATILRTPTKAAWNDQDSHIALSIRLQNEMNAQNKVKKEAYAKCDGVGTKADARQPACILDQYRNVANPASHFFGTGAELLHQCGTKLDMVVICAGTGGTLTGIGKRIKLALPECLVVGVDPVGSILADPTETPGKPYLVEGIGYDFVPTVLDRDVTDFWIKVTDAEGLLCSRLLLKLEGMLVGGSAGSALAGTFKAIERMGWSDDPTKRIALILPDGSRNYTSKFVSDEWMADKGFLEPMALHRQYPEYKSLTIQSLELPRLRFVSAHIPLVEAAAQLMKSPQRFLVVVDTTAAQAEAEKDGVPLAHLLGTVSQKGLLMALGDMPNDTTIETIAETDTPVYNKATPLSRVAQSLELRSFILVESDGVVNAAVGADQLLQAFIAKK</sequence>
<dbReference type="GO" id="GO:0004122">
    <property type="term" value="F:cystathionine beta-synthase activity"/>
    <property type="evidence" value="ECO:0007669"/>
    <property type="project" value="UniProtKB-EC"/>
</dbReference>
<keyword evidence="5" id="KW-0663">Pyridoxal phosphate</keyword>
<proteinExistence type="inferred from homology"/>
<dbReference type="FunFam" id="3.40.50.1100:FF:000118">
    <property type="entry name" value="Related to CYS4-cystathionine beta-synthase"/>
    <property type="match status" value="1"/>
</dbReference>
<comment type="cofactor">
    <cofactor evidence="1">
        <name>pyridoxal 5'-phosphate</name>
        <dbReference type="ChEBI" id="CHEBI:597326"/>
    </cofactor>
</comment>
<comment type="caution">
    <text evidence="9">The sequence shown here is derived from an EMBL/GenBank/DDBJ whole genome shotgun (WGS) entry which is preliminary data.</text>
</comment>
<dbReference type="PANTHER" id="PTHR10314">
    <property type="entry name" value="CYSTATHIONINE BETA-SYNTHASE"/>
    <property type="match status" value="1"/>
</dbReference>
<dbReference type="InterPro" id="IPR001216">
    <property type="entry name" value="P-phosphate_BS"/>
</dbReference>
<dbReference type="InterPro" id="IPR050214">
    <property type="entry name" value="Cys_Synth/Cystath_Beta-Synth"/>
</dbReference>
<evidence type="ECO:0000256" key="5">
    <source>
        <dbReference type="ARBA" id="ARBA00022898"/>
    </source>
</evidence>
<dbReference type="InParanoid" id="A0A1D3D3D4"/>
<evidence type="ECO:0000256" key="6">
    <source>
        <dbReference type="ARBA" id="ARBA00047490"/>
    </source>
</evidence>
<dbReference type="EMBL" id="JROU02000922">
    <property type="protein sequence ID" value="OEH77947.1"/>
    <property type="molecule type" value="Genomic_DNA"/>
</dbReference>
<accession>A0A1D3D3D4</accession>
<feature type="domain" description="CBS" evidence="8">
    <location>
        <begin position="477"/>
        <end position="547"/>
    </location>
</feature>
<dbReference type="SUPFAM" id="SSF53686">
    <property type="entry name" value="Tryptophan synthase beta subunit-like PLP-dependent enzymes"/>
    <property type="match status" value="1"/>
</dbReference>
<comment type="catalytic activity">
    <reaction evidence="6">
        <text>L-homocysteine + L-serine = L,L-cystathionine + H2O</text>
        <dbReference type="Rhea" id="RHEA:10112"/>
        <dbReference type="ChEBI" id="CHEBI:15377"/>
        <dbReference type="ChEBI" id="CHEBI:33384"/>
        <dbReference type="ChEBI" id="CHEBI:58161"/>
        <dbReference type="ChEBI" id="CHEBI:58199"/>
        <dbReference type="EC" id="4.2.1.22"/>
    </reaction>
</comment>
<protein>
    <recommendedName>
        <fullName evidence="4">cystathionine beta-synthase</fullName>
        <ecNumber evidence="4">4.2.1.22</ecNumber>
    </recommendedName>
</protein>
<dbReference type="EC" id="4.2.1.22" evidence="4"/>
<reference evidence="9 10" key="1">
    <citation type="journal article" date="2016" name="BMC Genomics">
        <title>Comparative genomics reveals Cyclospora cayetanensis possesses coccidia-like metabolism and invasion components but unique surface antigens.</title>
        <authorList>
            <person name="Liu S."/>
            <person name="Wang L."/>
            <person name="Zheng H."/>
            <person name="Xu Z."/>
            <person name="Roellig D.M."/>
            <person name="Li N."/>
            <person name="Frace M.A."/>
            <person name="Tang K."/>
            <person name="Arrowood M.J."/>
            <person name="Moss D.M."/>
            <person name="Zhang L."/>
            <person name="Feng Y."/>
            <person name="Xiao L."/>
        </authorList>
    </citation>
    <scope>NUCLEOTIDE SEQUENCE [LARGE SCALE GENOMIC DNA]</scope>
    <source>
        <strain evidence="9 10">CHN_HEN01</strain>
    </source>
</reference>
<dbReference type="Gene3D" id="3.40.50.1100">
    <property type="match status" value="2"/>
</dbReference>
<dbReference type="InterPro" id="IPR001926">
    <property type="entry name" value="TrpB-like_PALP"/>
</dbReference>
<dbReference type="VEuPathDB" id="ToxoDB:cyc_05537"/>
<dbReference type="InterPro" id="IPR046342">
    <property type="entry name" value="CBS_dom_sf"/>
</dbReference>
<evidence type="ECO:0000313" key="10">
    <source>
        <dbReference type="Proteomes" id="UP000095192"/>
    </source>
</evidence>
<evidence type="ECO:0000259" key="8">
    <source>
        <dbReference type="PROSITE" id="PS51371"/>
    </source>
</evidence>
<dbReference type="VEuPathDB" id="ToxoDB:LOC34621876"/>
<name>A0A1D3D3D4_9EIME</name>
<comment type="pathway">
    <text evidence="2">Amino-acid biosynthesis; L-cysteine biosynthesis; L-cysteine from L-homocysteine and L-serine: step 1/2.</text>
</comment>
<dbReference type="AlphaFoldDB" id="A0A1D3D3D4"/>
<dbReference type="SUPFAM" id="SSF54631">
    <property type="entry name" value="CBS-domain pair"/>
    <property type="match status" value="1"/>
</dbReference>
<keyword evidence="7" id="KW-0129">CBS domain</keyword>
<dbReference type="GO" id="GO:0006535">
    <property type="term" value="P:cysteine biosynthetic process from serine"/>
    <property type="evidence" value="ECO:0007669"/>
    <property type="project" value="InterPro"/>
</dbReference>
<dbReference type="InterPro" id="IPR036052">
    <property type="entry name" value="TrpB-like_PALP_sf"/>
</dbReference>
<evidence type="ECO:0000256" key="3">
    <source>
        <dbReference type="ARBA" id="ARBA00007103"/>
    </source>
</evidence>